<evidence type="ECO:0000256" key="2">
    <source>
        <dbReference type="ARBA" id="ARBA00022723"/>
    </source>
</evidence>
<evidence type="ECO:0000256" key="3">
    <source>
        <dbReference type="ARBA" id="ARBA00022801"/>
    </source>
</evidence>
<comment type="similarity">
    <text evidence="5">Belongs to the creatininase superfamily.</text>
</comment>
<gene>
    <name evidence="7" type="ORF">GV832_19655</name>
</gene>
<dbReference type="Gene3D" id="3.40.50.10310">
    <property type="entry name" value="Creatininase"/>
    <property type="match status" value="1"/>
</dbReference>
<dbReference type="AlphaFoldDB" id="A0AAE4YDR9"/>
<keyword evidence="3" id="KW-0378">Hydrolase</keyword>
<evidence type="ECO:0000256" key="5">
    <source>
        <dbReference type="ARBA" id="ARBA00024029"/>
    </source>
</evidence>
<dbReference type="GO" id="GO:0009231">
    <property type="term" value="P:riboflavin biosynthetic process"/>
    <property type="evidence" value="ECO:0007669"/>
    <property type="project" value="TreeGrafter"/>
</dbReference>
<evidence type="ECO:0000256" key="4">
    <source>
        <dbReference type="ARBA" id="ARBA00022833"/>
    </source>
</evidence>
<evidence type="ECO:0000256" key="1">
    <source>
        <dbReference type="ARBA" id="ARBA00001947"/>
    </source>
</evidence>
<evidence type="ECO:0000256" key="6">
    <source>
        <dbReference type="SAM" id="MobiDB-lite"/>
    </source>
</evidence>
<comment type="caution">
    <text evidence="7">The sequence shown here is derived from an EMBL/GenBank/DDBJ whole genome shotgun (WGS) entry which is preliminary data.</text>
</comment>
<dbReference type="EMBL" id="JAABNR010000035">
    <property type="protein sequence ID" value="NBZ89807.1"/>
    <property type="molecule type" value="Genomic_DNA"/>
</dbReference>
<dbReference type="PANTHER" id="PTHR35005">
    <property type="entry name" value="3-DEHYDRO-SCYLLO-INOSOSE HYDROLASE"/>
    <property type="match status" value="1"/>
</dbReference>
<dbReference type="Proteomes" id="UP001193501">
    <property type="component" value="Unassembled WGS sequence"/>
</dbReference>
<dbReference type="Pfam" id="PF02633">
    <property type="entry name" value="Creatininase"/>
    <property type="match status" value="1"/>
</dbReference>
<keyword evidence="4" id="KW-0862">Zinc</keyword>
<dbReference type="InterPro" id="IPR003785">
    <property type="entry name" value="Creatininase/forma_Hydrolase"/>
</dbReference>
<organism evidence="7 8">
    <name type="scientific">Stagnihabitans tardus</name>
    <dbReference type="NCBI Taxonomy" id="2699202"/>
    <lineage>
        <taxon>Bacteria</taxon>
        <taxon>Pseudomonadati</taxon>
        <taxon>Pseudomonadota</taxon>
        <taxon>Alphaproteobacteria</taxon>
        <taxon>Rhodobacterales</taxon>
        <taxon>Paracoccaceae</taxon>
        <taxon>Stagnihabitans</taxon>
    </lineage>
</organism>
<dbReference type="GO" id="GO:0046872">
    <property type="term" value="F:metal ion binding"/>
    <property type="evidence" value="ECO:0007669"/>
    <property type="project" value="UniProtKB-KW"/>
</dbReference>
<keyword evidence="2" id="KW-0479">Metal-binding</keyword>
<proteinExistence type="inferred from homology"/>
<dbReference type="SUPFAM" id="SSF102215">
    <property type="entry name" value="Creatininase"/>
    <property type="match status" value="1"/>
</dbReference>
<evidence type="ECO:0000313" key="7">
    <source>
        <dbReference type="EMBL" id="NBZ89807.1"/>
    </source>
</evidence>
<feature type="region of interest" description="Disordered" evidence="6">
    <location>
        <begin position="180"/>
        <end position="199"/>
    </location>
</feature>
<dbReference type="PANTHER" id="PTHR35005:SF1">
    <property type="entry name" value="2-AMINO-5-FORMYLAMINO-6-RIBOSYLAMINOPYRIMIDIN-4(3H)-ONE 5'-MONOPHOSPHATE DEFORMYLASE"/>
    <property type="match status" value="1"/>
</dbReference>
<keyword evidence="8" id="KW-1185">Reference proteome</keyword>
<evidence type="ECO:0000313" key="8">
    <source>
        <dbReference type="Proteomes" id="UP001193501"/>
    </source>
</evidence>
<name>A0AAE4YDR9_9RHOB</name>
<protein>
    <submittedName>
        <fullName evidence="7">Creatininase family protein</fullName>
    </submittedName>
</protein>
<comment type="cofactor">
    <cofactor evidence="1">
        <name>Zn(2+)</name>
        <dbReference type="ChEBI" id="CHEBI:29105"/>
    </cofactor>
</comment>
<reference evidence="7" key="1">
    <citation type="submission" date="2020-01" db="EMBL/GenBank/DDBJ databases">
        <authorList>
            <person name="Chen W.-M."/>
        </authorList>
    </citation>
    <scope>NUCLEOTIDE SEQUENCE</scope>
    <source>
        <strain evidence="7">CYK-10</strain>
    </source>
</reference>
<sequence>MRLERLVPDEIRAALKRRSLVFITLGTVEWHGAHLPVGLDALTAHGLCLRAAEAAGGLVLPPLFFGTGGGHGAYPWTIMVPPDQIEPLIMASLARLQDFGVQKAVLFSGHFAETQITMIERVASRWNAGGGPLAVLALAVNQCTDCGFAPDHAALFETTLLAALHPDLVKLHLLPPVSTAPALDPDDNPMGPQRHDPGHPLYGIFGPDPRTFRMSQAEPLLGAMVNWLLREVRES</sequence>
<dbReference type="InterPro" id="IPR024087">
    <property type="entry name" value="Creatininase-like_sf"/>
</dbReference>
<accession>A0AAE4YDR9</accession>
<dbReference type="GO" id="GO:0016811">
    <property type="term" value="F:hydrolase activity, acting on carbon-nitrogen (but not peptide) bonds, in linear amides"/>
    <property type="evidence" value="ECO:0007669"/>
    <property type="project" value="TreeGrafter"/>
</dbReference>